<gene>
    <name evidence="2" type="ORF">HP550_15455</name>
</gene>
<comment type="caution">
    <text evidence="2">The sequence shown here is derived from an EMBL/GenBank/DDBJ whole genome shotgun (WGS) entry which is preliminary data.</text>
</comment>
<evidence type="ECO:0000256" key="1">
    <source>
        <dbReference type="SAM" id="MobiDB-lite"/>
    </source>
</evidence>
<organism evidence="2 3">
    <name type="scientific">Cellulomonas humilata</name>
    <dbReference type="NCBI Taxonomy" id="144055"/>
    <lineage>
        <taxon>Bacteria</taxon>
        <taxon>Bacillati</taxon>
        <taxon>Actinomycetota</taxon>
        <taxon>Actinomycetes</taxon>
        <taxon>Micrococcales</taxon>
        <taxon>Cellulomonadaceae</taxon>
        <taxon>Cellulomonas</taxon>
    </lineage>
</organism>
<dbReference type="EMBL" id="JABMCI010000068">
    <property type="protein sequence ID" value="NUU18652.1"/>
    <property type="molecule type" value="Genomic_DNA"/>
</dbReference>
<sequence length="70" mass="7461">MTTHETTPVSIDDTADVQPVRDLLAEHVPLALIVDLATPEATSAEILESEGLPEDSWWEKDATTSDGTGA</sequence>
<name>A0A7Y6DZ15_9CELL</name>
<protein>
    <submittedName>
        <fullName evidence="2">Uncharacterized protein</fullName>
    </submittedName>
</protein>
<dbReference type="Proteomes" id="UP000565724">
    <property type="component" value="Unassembled WGS sequence"/>
</dbReference>
<proteinExistence type="predicted"/>
<keyword evidence="3" id="KW-1185">Reference proteome</keyword>
<dbReference type="RefSeq" id="WP_175348575.1">
    <property type="nucleotide sequence ID" value="NZ_JABMCI010000068.1"/>
</dbReference>
<dbReference type="AlphaFoldDB" id="A0A7Y6DZ15"/>
<evidence type="ECO:0000313" key="3">
    <source>
        <dbReference type="Proteomes" id="UP000565724"/>
    </source>
</evidence>
<reference evidence="2 3" key="1">
    <citation type="submission" date="2020-05" db="EMBL/GenBank/DDBJ databases">
        <title>Genome Sequencing of Type Strains.</title>
        <authorList>
            <person name="Lemaire J.F."/>
            <person name="Inderbitzin P."/>
            <person name="Gregorio O.A."/>
            <person name="Collins S.B."/>
            <person name="Wespe N."/>
            <person name="Knight-Connoni V."/>
        </authorList>
    </citation>
    <scope>NUCLEOTIDE SEQUENCE [LARGE SCALE GENOMIC DNA]</scope>
    <source>
        <strain evidence="2 3">ATCC 25174</strain>
    </source>
</reference>
<evidence type="ECO:0000313" key="2">
    <source>
        <dbReference type="EMBL" id="NUU18652.1"/>
    </source>
</evidence>
<feature type="region of interest" description="Disordered" evidence="1">
    <location>
        <begin position="47"/>
        <end position="70"/>
    </location>
</feature>
<accession>A0A7Y6DZ15</accession>